<sequence>MEEVLASGFWFGAVMAFLHTPYDGSKQPFSVGLEPAGEAEWLETDEAFLPQLARKQDLLASARETVFQAKEDTVDAQREVLDLVVSNLRSRPDAYPDWSGGLPVLRHENGEAVFAGGPGEPELLTASRFIQEDLVLMRKSDAGYYLAAACLCFPSSWSLADKFGQSMHGIHEHVPDFNTGRMGQVVARIFQNLQTSQLLARYNWSIYDTLELHHPKPKSLSPQILDGSLASLGALFIRVERQTLRRLPGSGDILFTIKIHHDPISQLQRDPRGCALVGSLREQLLGLSADQLAYKGLMPFRDALASALSRMAAAESEALA</sequence>
<reference evidence="2" key="1">
    <citation type="submission" date="2020-09" db="EMBL/GenBank/DDBJ databases">
        <title>The genome sequence of strain Labrenzia suaedae 4C16A.</title>
        <authorList>
            <person name="Liu Y."/>
        </authorList>
    </citation>
    <scope>NUCLEOTIDE SEQUENCE [LARGE SCALE GENOMIC DNA]</scope>
    <source>
        <strain evidence="2">4C16A</strain>
    </source>
</reference>
<name>A0ABR9CS33_9HYPH</name>
<keyword evidence="2" id="KW-1185">Reference proteome</keyword>
<dbReference type="Proteomes" id="UP000632063">
    <property type="component" value="Unassembled WGS sequence"/>
</dbReference>
<dbReference type="EMBL" id="JACYXI010000015">
    <property type="protein sequence ID" value="MBD8893678.1"/>
    <property type="molecule type" value="Genomic_DNA"/>
</dbReference>
<dbReference type="InterPro" id="IPR021848">
    <property type="entry name" value="HODM_asu-like"/>
</dbReference>
<reference evidence="1 2" key="2">
    <citation type="journal article" date="2021" name="Int. J. Syst. Evol. Microbiol.">
        <title>Roseibium litorale sp. nov., isolated from a tidal flat sediment and proposal for the reclassification of Labrenzia polysiphoniae as Roseibium polysiphoniae comb. nov.</title>
        <authorList>
            <person name="Liu Y."/>
            <person name="Pei T."/>
            <person name="Du J."/>
            <person name="Chao M."/>
            <person name="Deng M.R."/>
            <person name="Zhu H."/>
        </authorList>
    </citation>
    <scope>NUCLEOTIDE SEQUENCE [LARGE SCALE GENOMIC DNA]</scope>
    <source>
        <strain evidence="1 2">4C16A</strain>
    </source>
</reference>
<organism evidence="1 2">
    <name type="scientific">Roseibium litorale</name>
    <dbReference type="NCBI Taxonomy" id="2803841"/>
    <lineage>
        <taxon>Bacteria</taxon>
        <taxon>Pseudomonadati</taxon>
        <taxon>Pseudomonadota</taxon>
        <taxon>Alphaproteobacteria</taxon>
        <taxon>Hyphomicrobiales</taxon>
        <taxon>Stappiaceae</taxon>
        <taxon>Roseibium</taxon>
    </lineage>
</organism>
<evidence type="ECO:0000313" key="2">
    <source>
        <dbReference type="Proteomes" id="UP000632063"/>
    </source>
</evidence>
<gene>
    <name evidence="1" type="ORF">IG616_19195</name>
</gene>
<protein>
    <submittedName>
        <fullName evidence="1">DUF3445 domain-containing protein</fullName>
    </submittedName>
</protein>
<dbReference type="Pfam" id="PF11927">
    <property type="entry name" value="HODM_asu-like"/>
    <property type="match status" value="1"/>
</dbReference>
<comment type="caution">
    <text evidence="1">The sequence shown here is derived from an EMBL/GenBank/DDBJ whole genome shotgun (WGS) entry which is preliminary data.</text>
</comment>
<evidence type="ECO:0000313" key="1">
    <source>
        <dbReference type="EMBL" id="MBD8893678.1"/>
    </source>
</evidence>
<proteinExistence type="predicted"/>
<accession>A0ABR9CS33</accession>